<keyword evidence="7" id="KW-0677">Repeat</keyword>
<evidence type="ECO:0000313" key="12">
    <source>
        <dbReference type="EMBL" id="KAK9945504.1"/>
    </source>
</evidence>
<keyword evidence="4" id="KW-1003">Cell membrane</keyword>
<dbReference type="InterPro" id="IPR004316">
    <property type="entry name" value="SWEET_rpt"/>
</dbReference>
<dbReference type="GO" id="GO:0051119">
    <property type="term" value="F:sugar transmembrane transporter activity"/>
    <property type="evidence" value="ECO:0007669"/>
    <property type="project" value="InterPro"/>
</dbReference>
<feature type="transmembrane region" description="Helical" evidence="10">
    <location>
        <begin position="133"/>
        <end position="152"/>
    </location>
</feature>
<dbReference type="GO" id="GO:0008515">
    <property type="term" value="F:sucrose transmembrane transporter activity"/>
    <property type="evidence" value="ECO:0007669"/>
    <property type="project" value="UniProtKB-ARBA"/>
</dbReference>
<evidence type="ECO:0000256" key="10">
    <source>
        <dbReference type="RuleBase" id="RU910715"/>
    </source>
</evidence>
<dbReference type="FunFam" id="1.20.1280.290:FF:000001">
    <property type="entry name" value="Bidirectional sugar transporter SWEET"/>
    <property type="match status" value="1"/>
</dbReference>
<evidence type="ECO:0000256" key="3">
    <source>
        <dbReference type="ARBA" id="ARBA00022448"/>
    </source>
</evidence>
<dbReference type="InterPro" id="IPR047664">
    <property type="entry name" value="SWEET"/>
</dbReference>
<evidence type="ECO:0000313" key="13">
    <source>
        <dbReference type="Proteomes" id="UP001457282"/>
    </source>
</evidence>
<comment type="function">
    <text evidence="10">Mediates both low-affinity uptake and efflux of sugar across the membrane.</text>
</comment>
<evidence type="ECO:0000256" key="1">
    <source>
        <dbReference type="ARBA" id="ARBA00004651"/>
    </source>
</evidence>
<feature type="transmembrane region" description="Helical" evidence="10">
    <location>
        <begin position="12"/>
        <end position="35"/>
    </location>
</feature>
<name>A0AAW1Y8W7_RUBAR</name>
<comment type="subcellular location">
    <subcellularLocation>
        <location evidence="1 10">Cell membrane</location>
        <topology evidence="1 10">Multi-pass membrane protein</topology>
    </subcellularLocation>
</comment>
<dbReference type="Gene3D" id="1.20.1280.290">
    <property type="match status" value="2"/>
</dbReference>
<dbReference type="Pfam" id="PF03083">
    <property type="entry name" value="MtN3_slv"/>
    <property type="match status" value="2"/>
</dbReference>
<accession>A0AAW1Y8W7</accession>
<dbReference type="PANTHER" id="PTHR10791">
    <property type="entry name" value="RAG1-ACTIVATING PROTEIN 1"/>
    <property type="match status" value="1"/>
</dbReference>
<dbReference type="GO" id="GO:0005886">
    <property type="term" value="C:plasma membrane"/>
    <property type="evidence" value="ECO:0007669"/>
    <property type="project" value="UniProtKB-SubCell"/>
</dbReference>
<dbReference type="AlphaFoldDB" id="A0AAW1Y8W7"/>
<feature type="transmembrane region" description="Helical" evidence="10">
    <location>
        <begin position="70"/>
        <end position="89"/>
    </location>
</feature>
<protein>
    <recommendedName>
        <fullName evidence="10">Bidirectional sugar transporter SWEET</fullName>
    </recommendedName>
</protein>
<reference evidence="12 13" key="1">
    <citation type="journal article" date="2023" name="G3 (Bethesda)">
        <title>A chromosome-length genome assembly and annotation of blackberry (Rubus argutus, cv. 'Hillquist').</title>
        <authorList>
            <person name="Bruna T."/>
            <person name="Aryal R."/>
            <person name="Dudchenko O."/>
            <person name="Sargent D.J."/>
            <person name="Mead D."/>
            <person name="Buti M."/>
            <person name="Cavallini A."/>
            <person name="Hytonen T."/>
            <person name="Andres J."/>
            <person name="Pham M."/>
            <person name="Weisz D."/>
            <person name="Mascagni F."/>
            <person name="Usai G."/>
            <person name="Natali L."/>
            <person name="Bassil N."/>
            <person name="Fernandez G.E."/>
            <person name="Lomsadze A."/>
            <person name="Armour M."/>
            <person name="Olukolu B."/>
            <person name="Poorten T."/>
            <person name="Britton C."/>
            <person name="Davik J."/>
            <person name="Ashrafi H."/>
            <person name="Aiden E.L."/>
            <person name="Borodovsky M."/>
            <person name="Worthington M."/>
        </authorList>
    </citation>
    <scope>NUCLEOTIDE SEQUENCE [LARGE SCALE GENOMIC DNA]</scope>
    <source>
        <strain evidence="12">PI 553951</strain>
    </source>
</reference>
<feature type="transmembrane region" description="Helical" evidence="10">
    <location>
        <begin position="192"/>
        <end position="213"/>
    </location>
</feature>
<comment type="caution">
    <text evidence="12">The sequence shown here is derived from an EMBL/GenBank/DDBJ whole genome shotgun (WGS) entry which is preliminary data.</text>
</comment>
<evidence type="ECO:0000256" key="4">
    <source>
        <dbReference type="ARBA" id="ARBA00022475"/>
    </source>
</evidence>
<proteinExistence type="inferred from homology"/>
<dbReference type="PANTHER" id="PTHR10791:SF157">
    <property type="entry name" value="BIDIRECTIONAL SUGAR TRANSPORTER SWEET"/>
    <property type="match status" value="1"/>
</dbReference>
<dbReference type="EMBL" id="JBEDUW010000002">
    <property type="protein sequence ID" value="KAK9945504.1"/>
    <property type="molecule type" value="Genomic_DNA"/>
</dbReference>
<evidence type="ECO:0000256" key="8">
    <source>
        <dbReference type="ARBA" id="ARBA00022989"/>
    </source>
</evidence>
<keyword evidence="9 10" id="KW-0472">Membrane</keyword>
<dbReference type="FunFam" id="1.20.1280.290:FF:000003">
    <property type="entry name" value="Bidirectional sugar transporter SWEET"/>
    <property type="match status" value="1"/>
</dbReference>
<keyword evidence="5 10" id="KW-0762">Sugar transport</keyword>
<evidence type="ECO:0000256" key="5">
    <source>
        <dbReference type="ARBA" id="ARBA00022597"/>
    </source>
</evidence>
<dbReference type="Proteomes" id="UP001457282">
    <property type="component" value="Unassembled WGS sequence"/>
</dbReference>
<evidence type="ECO:0000256" key="9">
    <source>
        <dbReference type="ARBA" id="ARBA00023136"/>
    </source>
</evidence>
<keyword evidence="6 10" id="KW-0812">Transmembrane</keyword>
<sequence>MAALDLHLMASVFGILGTIVAFLVYIAPLPTFYWIFKKKSTQGFPSLPYSVALFAAMLTLYYAFVKTNCLMLIVINSIGCFIESLYLIMFMTYAPPKSRIFTAKLLVLFNISGYGLILLSTSQIPNALLRFKVVGWITIVFNVCVFAAPLSIMRQVIKTKSVEYMSFPLSLCLTLCAVMWFFYGLLIRDLFIAAPNVLGFAFGIAQMIMFFVYRKTTKKAILLEYSLNDRILSTNKVPAPLTVNDDMTVAIVIKSLIQLKEGDAKKTSETNDHENQSKQDMSKGQATKSATAFGLILRRTSI</sequence>
<feature type="region of interest" description="Disordered" evidence="11">
    <location>
        <begin position="264"/>
        <end position="287"/>
    </location>
</feature>
<evidence type="ECO:0000256" key="6">
    <source>
        <dbReference type="ARBA" id="ARBA00022692"/>
    </source>
</evidence>
<feature type="compositionally biased region" description="Basic and acidic residues" evidence="11">
    <location>
        <begin position="264"/>
        <end position="281"/>
    </location>
</feature>
<evidence type="ECO:0000256" key="2">
    <source>
        <dbReference type="ARBA" id="ARBA00007809"/>
    </source>
</evidence>
<comment type="similarity">
    <text evidence="2 10">Belongs to the SWEET sugar transporter family.</text>
</comment>
<feature type="transmembrane region" description="Helical" evidence="10">
    <location>
        <begin position="164"/>
        <end position="186"/>
    </location>
</feature>
<feature type="transmembrane region" description="Helical" evidence="10">
    <location>
        <begin position="101"/>
        <end position="121"/>
    </location>
</feature>
<keyword evidence="8 10" id="KW-1133">Transmembrane helix</keyword>
<evidence type="ECO:0000256" key="11">
    <source>
        <dbReference type="SAM" id="MobiDB-lite"/>
    </source>
</evidence>
<gene>
    <name evidence="12" type="ORF">M0R45_011017</name>
</gene>
<keyword evidence="13" id="KW-1185">Reference proteome</keyword>
<organism evidence="12 13">
    <name type="scientific">Rubus argutus</name>
    <name type="common">Southern blackberry</name>
    <dbReference type="NCBI Taxonomy" id="59490"/>
    <lineage>
        <taxon>Eukaryota</taxon>
        <taxon>Viridiplantae</taxon>
        <taxon>Streptophyta</taxon>
        <taxon>Embryophyta</taxon>
        <taxon>Tracheophyta</taxon>
        <taxon>Spermatophyta</taxon>
        <taxon>Magnoliopsida</taxon>
        <taxon>eudicotyledons</taxon>
        <taxon>Gunneridae</taxon>
        <taxon>Pentapetalae</taxon>
        <taxon>rosids</taxon>
        <taxon>fabids</taxon>
        <taxon>Rosales</taxon>
        <taxon>Rosaceae</taxon>
        <taxon>Rosoideae</taxon>
        <taxon>Rosoideae incertae sedis</taxon>
        <taxon>Rubus</taxon>
    </lineage>
</organism>
<keyword evidence="3 10" id="KW-0813">Transport</keyword>
<feature type="transmembrane region" description="Helical" evidence="10">
    <location>
        <begin position="47"/>
        <end position="64"/>
    </location>
</feature>
<evidence type="ECO:0000256" key="7">
    <source>
        <dbReference type="ARBA" id="ARBA00022737"/>
    </source>
</evidence>